<dbReference type="Pfam" id="PF24656">
    <property type="entry name" value="CEPT76_peptidase"/>
    <property type="match status" value="1"/>
</dbReference>
<dbReference type="GO" id="GO:1904491">
    <property type="term" value="P:protein localization to ciliary transition zone"/>
    <property type="evidence" value="ECO:0007669"/>
    <property type="project" value="TreeGrafter"/>
</dbReference>
<dbReference type="PROSITE" id="PS50004">
    <property type="entry name" value="C2"/>
    <property type="match status" value="1"/>
</dbReference>
<dbReference type="InterPro" id="IPR056290">
    <property type="entry name" value="CEPT76/DRC7_peptidase-like_dom"/>
</dbReference>
<dbReference type="InterPro" id="IPR035892">
    <property type="entry name" value="C2_domain_sf"/>
</dbReference>
<gene>
    <name evidence="4" type="ORF">DIABBA_LOCUS5437</name>
</gene>
<reference evidence="4" key="1">
    <citation type="submission" date="2022-01" db="EMBL/GenBank/DDBJ databases">
        <authorList>
            <person name="King R."/>
        </authorList>
    </citation>
    <scope>NUCLEOTIDE SEQUENCE</scope>
</reference>
<feature type="domain" description="C2" evidence="3">
    <location>
        <begin position="886"/>
        <end position="1031"/>
    </location>
</feature>
<feature type="coiled-coil region" evidence="1">
    <location>
        <begin position="340"/>
        <end position="370"/>
    </location>
</feature>
<dbReference type="Pfam" id="PF15625">
    <property type="entry name" value="CC2D2AN-C2"/>
    <property type="match status" value="1"/>
</dbReference>
<sequence length="1229" mass="143547">MNTSKEELIELVDLKPISKEKSRRSNRVDLSPSVSSINTLTESEDANIVNLFSVTPRTYSKRPSSSDRRTISEISDDVFLAKPDARPSSSKPGFRKRYKEKIIEHIRQIKERTATASSDLTRDRIPIDRVRKESQDIDALIEQVKNKFGRNRAKNREKDLFFAYNEDLVEQNGKCADEPDQHVYYVLPEKLDFTLYLSEKECFITTNTFQLCCQKRNNDSIKEPAETCLEVTNTEKNEEQEHEPATDNEVCIDTGKQLLLSEFPLIEFAVELPHFKTNNSAMVAYSRPRLPHEDLEEVLIIKESILDLYLSHIQFVQHPLFSIEHIFAQILSDYYKDYSLMEEKNTINKLKKQLNELREKRNKLDDLMAINKINKVIKKIRTKYFEENKRYKETIFIILEAWKTIKKIRQLQGYSNTPVKLLIKKEASNTEEQLEHYQNMFDATLQELQHQQISENASDIEEKNSTTEKQEENNESRVDEISEDKTRGSSKEMSKEEEITSQKLRSQLTKTFQTCFKSPEDPTIKFSLTFSNQISEDCENNREVARRAAVLSTKFYLRILCNGIEACKTKFLNMTDDFVLNIDETFSLQLTDIPKFLTVEIYAQPKSLLKKKVCEMNINIPNKKSVRKNVKNVFEKVEIVHYKHEGVGSGIELKKVIENLDLNLQHIENFELNTSGFLEYSLEWEKAKKIQEDVSISDQFKITNDTKHDQFDSDNKTDENNLDIDEDSGDHNSKRNRRDRRTNRIKTDENLFTFCKTSVIEENLRLKILQLRDQKEIEFDGMVVPNRVREIPFTILNPYMRRKASEEKGYISDDDDTEYKAQYNFGKKRLKQVYLRLFHLCKNTENNLDYESVVNENYFIYFHYMVTTILRNFFNWFRWRPKISKPLPILQKNSSDELQEIPKGKLNVIVNVISAKTLPRRKKGTFNKDEIDYIELCPYVEVSYNNILARTNTSTGTNPSWNEVLAIPLDSSHSDYLNPNSLDGVISVNVYDESKIEIKKLNKNCVNWLGGVDILLSAVCCLDSQFINFMLGSITDHCIALTCYLLALKVEAWLLLGYGIPHGYTAYVLVQEHSSESMLPLHYVLDVFYNEKYNVLDEHCPLQKIFCVLNGTNCWANIQKTDNVALTRFEFQRSSDWLPLFDNRVSAPNNFKTNNITYKLKEDTEMIEMQLEKQLKRKFSILRQLDRTIWNSGLSSVLANFLRTFELNCMYNKNHRGNDTRAIRGNITI</sequence>
<proteinExistence type="predicted"/>
<feature type="compositionally biased region" description="Basic and acidic residues" evidence="2">
    <location>
        <begin position="706"/>
        <end position="719"/>
    </location>
</feature>
<accession>A0A9N9SWK4</accession>
<protein>
    <recommendedName>
        <fullName evidence="3">C2 domain-containing protein</fullName>
    </recommendedName>
</protein>
<dbReference type="PANTHER" id="PTHR20837:SF0">
    <property type="entry name" value="COILED-COIL AND C2 DOMAIN-CONTAINING PROTEIN 2A"/>
    <property type="match status" value="1"/>
</dbReference>
<dbReference type="PANTHER" id="PTHR20837">
    <property type="entry name" value="CENTROSOMAL PROTEIN-RELATED"/>
    <property type="match status" value="1"/>
</dbReference>
<dbReference type="SUPFAM" id="SSF49562">
    <property type="entry name" value="C2 domain (Calcium/lipid-binding domain, CaLB)"/>
    <property type="match status" value="1"/>
</dbReference>
<evidence type="ECO:0000313" key="5">
    <source>
        <dbReference type="Proteomes" id="UP001153709"/>
    </source>
</evidence>
<dbReference type="AlphaFoldDB" id="A0A9N9SWK4"/>
<evidence type="ECO:0000313" key="4">
    <source>
        <dbReference type="EMBL" id="CAG9831885.1"/>
    </source>
</evidence>
<feature type="region of interest" description="Disordered" evidence="2">
    <location>
        <begin position="457"/>
        <end position="502"/>
    </location>
</feature>
<keyword evidence="1" id="KW-0175">Coiled coil</keyword>
<dbReference type="OrthoDB" id="2162143at2759"/>
<name>A0A9N9SWK4_DIABA</name>
<feature type="region of interest" description="Disordered" evidence="2">
    <location>
        <begin position="706"/>
        <end position="741"/>
    </location>
</feature>
<dbReference type="Pfam" id="PF00168">
    <property type="entry name" value="C2"/>
    <property type="match status" value="1"/>
</dbReference>
<dbReference type="GO" id="GO:1905515">
    <property type="term" value="P:non-motile cilium assembly"/>
    <property type="evidence" value="ECO:0007669"/>
    <property type="project" value="TreeGrafter"/>
</dbReference>
<dbReference type="InterPro" id="IPR028928">
    <property type="entry name" value="CC2D2AN-C2"/>
</dbReference>
<dbReference type="SMART" id="SM00239">
    <property type="entry name" value="C2"/>
    <property type="match status" value="1"/>
</dbReference>
<organism evidence="4 5">
    <name type="scientific">Diabrotica balteata</name>
    <name type="common">Banded cucumber beetle</name>
    <dbReference type="NCBI Taxonomy" id="107213"/>
    <lineage>
        <taxon>Eukaryota</taxon>
        <taxon>Metazoa</taxon>
        <taxon>Ecdysozoa</taxon>
        <taxon>Arthropoda</taxon>
        <taxon>Hexapoda</taxon>
        <taxon>Insecta</taxon>
        <taxon>Pterygota</taxon>
        <taxon>Neoptera</taxon>
        <taxon>Endopterygota</taxon>
        <taxon>Coleoptera</taxon>
        <taxon>Polyphaga</taxon>
        <taxon>Cucujiformia</taxon>
        <taxon>Chrysomeloidea</taxon>
        <taxon>Chrysomelidae</taxon>
        <taxon>Galerucinae</taxon>
        <taxon>Diabroticina</taxon>
        <taxon>Diabroticites</taxon>
        <taxon>Diabrotica</taxon>
    </lineage>
</organism>
<feature type="compositionally biased region" description="Basic and acidic residues" evidence="2">
    <location>
        <begin position="460"/>
        <end position="500"/>
    </location>
</feature>
<keyword evidence="5" id="KW-1185">Reference proteome</keyword>
<dbReference type="InterPro" id="IPR000008">
    <property type="entry name" value="C2_dom"/>
</dbReference>
<dbReference type="EMBL" id="OU898278">
    <property type="protein sequence ID" value="CAG9831885.1"/>
    <property type="molecule type" value="Genomic_DNA"/>
</dbReference>
<evidence type="ECO:0000256" key="1">
    <source>
        <dbReference type="SAM" id="Coils"/>
    </source>
</evidence>
<dbReference type="Proteomes" id="UP001153709">
    <property type="component" value="Chromosome 3"/>
</dbReference>
<dbReference type="Gene3D" id="2.60.40.150">
    <property type="entry name" value="C2 domain"/>
    <property type="match status" value="1"/>
</dbReference>
<dbReference type="GO" id="GO:0035869">
    <property type="term" value="C:ciliary transition zone"/>
    <property type="evidence" value="ECO:0007669"/>
    <property type="project" value="TreeGrafter"/>
</dbReference>
<evidence type="ECO:0000256" key="2">
    <source>
        <dbReference type="SAM" id="MobiDB-lite"/>
    </source>
</evidence>
<dbReference type="InterPro" id="IPR052434">
    <property type="entry name" value="Tectonic-like_complex_comp"/>
</dbReference>
<evidence type="ECO:0000259" key="3">
    <source>
        <dbReference type="PROSITE" id="PS50004"/>
    </source>
</evidence>